<evidence type="ECO:0000256" key="2">
    <source>
        <dbReference type="SAM" id="SignalP"/>
    </source>
</evidence>
<dbReference type="Gene3D" id="3.20.20.370">
    <property type="entry name" value="Glycoside hydrolase/deacetylase"/>
    <property type="match status" value="1"/>
</dbReference>
<dbReference type="Proteomes" id="UP000256541">
    <property type="component" value="Unassembled WGS sequence"/>
</dbReference>
<dbReference type="InterPro" id="IPR050248">
    <property type="entry name" value="Polysacc_deacetylase_ArnD"/>
</dbReference>
<feature type="domain" description="NodB homology" evidence="3">
    <location>
        <begin position="89"/>
        <end position="280"/>
    </location>
</feature>
<dbReference type="SUPFAM" id="SSF88713">
    <property type="entry name" value="Glycoside hydrolase/deacetylase"/>
    <property type="match status" value="1"/>
</dbReference>
<feature type="compositionally biased region" description="Pro residues" evidence="1">
    <location>
        <begin position="51"/>
        <end position="67"/>
    </location>
</feature>
<proteinExistence type="predicted"/>
<dbReference type="InterPro" id="IPR011330">
    <property type="entry name" value="Glyco_hydro/deAcase_b/a-brl"/>
</dbReference>
<dbReference type="GO" id="GO:0005975">
    <property type="term" value="P:carbohydrate metabolic process"/>
    <property type="evidence" value="ECO:0007669"/>
    <property type="project" value="InterPro"/>
</dbReference>
<dbReference type="InterPro" id="IPR002509">
    <property type="entry name" value="NODB_dom"/>
</dbReference>
<dbReference type="PROSITE" id="PS51677">
    <property type="entry name" value="NODB"/>
    <property type="match status" value="1"/>
</dbReference>
<dbReference type="GO" id="GO:0016810">
    <property type="term" value="F:hydrolase activity, acting on carbon-nitrogen (but not peptide) bonds"/>
    <property type="evidence" value="ECO:0007669"/>
    <property type="project" value="InterPro"/>
</dbReference>
<dbReference type="PROSITE" id="PS51257">
    <property type="entry name" value="PROKAR_LIPOPROTEIN"/>
    <property type="match status" value="1"/>
</dbReference>
<keyword evidence="2" id="KW-0732">Signal</keyword>
<dbReference type="RefSeq" id="WP_216363401.1">
    <property type="nucleotide sequence ID" value="NZ_NBXB01000017.1"/>
</dbReference>
<gene>
    <name evidence="4" type="ORF">B7R22_05865</name>
</gene>
<comment type="caution">
    <text evidence="4">The sequence shown here is derived from an EMBL/GenBank/DDBJ whole genome shotgun (WGS) entry which is preliminary data.</text>
</comment>
<dbReference type="Pfam" id="PF01522">
    <property type="entry name" value="Polysacc_deac_1"/>
    <property type="match status" value="1"/>
</dbReference>
<dbReference type="EMBL" id="NBXB01000017">
    <property type="protein sequence ID" value="RFA15919.1"/>
    <property type="molecule type" value="Genomic_DNA"/>
</dbReference>
<evidence type="ECO:0000313" key="4">
    <source>
        <dbReference type="EMBL" id="RFA15919.1"/>
    </source>
</evidence>
<dbReference type="PANTHER" id="PTHR10587">
    <property type="entry name" value="GLYCOSYL TRANSFERASE-RELATED"/>
    <property type="match status" value="1"/>
</dbReference>
<feature type="chain" id="PRO_5017698062" description="NodB homology domain-containing protein" evidence="2">
    <location>
        <begin position="23"/>
        <end position="280"/>
    </location>
</feature>
<evidence type="ECO:0000313" key="5">
    <source>
        <dbReference type="Proteomes" id="UP000256541"/>
    </source>
</evidence>
<name>A0A3E0W2B3_9MICO</name>
<reference evidence="4 5" key="1">
    <citation type="submission" date="2017-04" db="EMBL/GenBank/DDBJ databases">
        <title>Comparative genome analysis of Subtercola boreus.</title>
        <authorList>
            <person name="Cho Y.-J."/>
            <person name="Cho A."/>
            <person name="Kim O.-S."/>
            <person name="Lee J.-I."/>
        </authorList>
    </citation>
    <scope>NUCLEOTIDE SEQUENCE [LARGE SCALE GENOMIC DNA]</scope>
    <source>
        <strain evidence="4 5">P27479</strain>
    </source>
</reference>
<feature type="signal peptide" evidence="2">
    <location>
        <begin position="1"/>
        <end position="22"/>
    </location>
</feature>
<evidence type="ECO:0000259" key="3">
    <source>
        <dbReference type="PROSITE" id="PS51677"/>
    </source>
</evidence>
<evidence type="ECO:0000256" key="1">
    <source>
        <dbReference type="SAM" id="MobiDB-lite"/>
    </source>
</evidence>
<dbReference type="CDD" id="cd10917">
    <property type="entry name" value="CE4_NodB_like_6s_7s"/>
    <property type="match status" value="1"/>
</dbReference>
<protein>
    <recommendedName>
        <fullName evidence="3">NodB homology domain-containing protein</fullName>
    </recommendedName>
</protein>
<accession>A0A3E0W2B3</accession>
<sequence length="280" mass="30533">MQRRLFLTLAAAGVASTLAACAVVSSPPKPPIGLATDPTATPMPTVTRIPVPTPTPTPTPTLTPTPTAPHLVKVALPDGAITDLPGTGNLLAWTVDDGSDSEVIRKYVEFAKASGTRLTFFANGSYKGWTTNADLLRPLVTSGQIQLANHTFDHVDLTECSDGEVIEQLQKNHDFLEDTYGVDVRPYYRPPYGFRNHRTDHLAASIGYTQPVLWYGSLSDSGLITTEQVVGFADQWFLPQHVVIGHLNFTPVTEVFPELLEIIRSRSLQTVTLDDIFLKP</sequence>
<organism evidence="4 5">
    <name type="scientific">Subtercola boreus</name>
    <dbReference type="NCBI Taxonomy" id="120213"/>
    <lineage>
        <taxon>Bacteria</taxon>
        <taxon>Bacillati</taxon>
        <taxon>Actinomycetota</taxon>
        <taxon>Actinomycetes</taxon>
        <taxon>Micrococcales</taxon>
        <taxon>Microbacteriaceae</taxon>
        <taxon>Subtercola</taxon>
    </lineage>
</organism>
<dbReference type="AlphaFoldDB" id="A0A3E0W2B3"/>
<feature type="region of interest" description="Disordered" evidence="1">
    <location>
        <begin position="34"/>
        <end position="67"/>
    </location>
</feature>